<accession>A0ABP4VUP1</accession>
<proteinExistence type="predicted"/>
<comment type="caution">
    <text evidence="1">The sequence shown here is derived from an EMBL/GenBank/DDBJ whole genome shotgun (WGS) entry which is preliminary data.</text>
</comment>
<dbReference type="Proteomes" id="UP001500655">
    <property type="component" value="Unassembled WGS sequence"/>
</dbReference>
<evidence type="ECO:0000313" key="1">
    <source>
        <dbReference type="EMBL" id="GAA1737160.1"/>
    </source>
</evidence>
<dbReference type="RefSeq" id="WP_344076243.1">
    <property type="nucleotide sequence ID" value="NZ_BAAALS010000002.1"/>
</dbReference>
<name>A0ABP4VUP1_9ACTN</name>
<reference evidence="2" key="1">
    <citation type="journal article" date="2019" name="Int. J. Syst. Evol. Microbiol.">
        <title>The Global Catalogue of Microorganisms (GCM) 10K type strain sequencing project: providing services to taxonomists for standard genome sequencing and annotation.</title>
        <authorList>
            <consortium name="The Broad Institute Genomics Platform"/>
            <consortium name="The Broad Institute Genome Sequencing Center for Infectious Disease"/>
            <person name="Wu L."/>
            <person name="Ma J."/>
        </authorList>
    </citation>
    <scope>NUCLEOTIDE SEQUENCE [LARGE SCALE GENOMIC DNA]</scope>
    <source>
        <strain evidence="2">JCM 13249</strain>
    </source>
</reference>
<sequence>MSDVAKQTLGVLRRITEFLDYLPQEQVDDLAEGRARLALIPWGANEPAVPAARKPARAAKAAPSVDVESVRDALAVAASREEAAVILAPFGVAELRVIAGALGIGGVAKTAKAALARQLVDFTVGARLSGAAIRAM</sequence>
<gene>
    <name evidence="1" type="ORF">GCM10009681_04700</name>
</gene>
<keyword evidence="2" id="KW-1185">Reference proteome</keyword>
<dbReference type="EMBL" id="BAAALS010000002">
    <property type="protein sequence ID" value="GAA1737160.1"/>
    <property type="molecule type" value="Genomic_DNA"/>
</dbReference>
<protein>
    <submittedName>
        <fullName evidence="1">Uncharacterized protein</fullName>
    </submittedName>
</protein>
<evidence type="ECO:0000313" key="2">
    <source>
        <dbReference type="Proteomes" id="UP001500655"/>
    </source>
</evidence>
<organism evidence="1 2">
    <name type="scientific">Luedemannella helvata</name>
    <dbReference type="NCBI Taxonomy" id="349315"/>
    <lineage>
        <taxon>Bacteria</taxon>
        <taxon>Bacillati</taxon>
        <taxon>Actinomycetota</taxon>
        <taxon>Actinomycetes</taxon>
        <taxon>Micromonosporales</taxon>
        <taxon>Micromonosporaceae</taxon>
        <taxon>Luedemannella</taxon>
    </lineage>
</organism>